<evidence type="ECO:0000256" key="2">
    <source>
        <dbReference type="SAM" id="MobiDB-lite"/>
    </source>
</evidence>
<evidence type="ECO:0000313" key="3">
    <source>
        <dbReference type="EMBL" id="GAA4858522.1"/>
    </source>
</evidence>
<dbReference type="SUPFAM" id="SSF48264">
    <property type="entry name" value="Cytochrome P450"/>
    <property type="match status" value="1"/>
</dbReference>
<name>A0ABP9DS52_9ACTN</name>
<evidence type="ECO:0008006" key="5">
    <source>
        <dbReference type="Google" id="ProtNLM"/>
    </source>
</evidence>
<dbReference type="PROSITE" id="PS00086">
    <property type="entry name" value="CYTOCHROME_P450"/>
    <property type="match status" value="1"/>
</dbReference>
<dbReference type="InterPro" id="IPR017972">
    <property type="entry name" value="Cyt_P450_CS"/>
</dbReference>
<accession>A0ABP9DS52</accession>
<proteinExistence type="inferred from homology"/>
<organism evidence="3 4">
    <name type="scientific">Kitasatospora terrestris</name>
    <dbReference type="NCBI Taxonomy" id="258051"/>
    <lineage>
        <taxon>Bacteria</taxon>
        <taxon>Bacillati</taxon>
        <taxon>Actinomycetota</taxon>
        <taxon>Actinomycetes</taxon>
        <taxon>Kitasatosporales</taxon>
        <taxon>Streptomycetaceae</taxon>
        <taxon>Kitasatospora</taxon>
    </lineage>
</organism>
<dbReference type="EMBL" id="BAABIS010000001">
    <property type="protein sequence ID" value="GAA4858522.1"/>
    <property type="molecule type" value="Genomic_DNA"/>
</dbReference>
<keyword evidence="4" id="KW-1185">Reference proteome</keyword>
<gene>
    <name evidence="3" type="ORF">GCM10023235_40310</name>
</gene>
<feature type="compositionally biased region" description="Pro residues" evidence="2">
    <location>
        <begin position="1"/>
        <end position="11"/>
    </location>
</feature>
<dbReference type="Proteomes" id="UP001501752">
    <property type="component" value="Unassembled WGS sequence"/>
</dbReference>
<dbReference type="PANTHER" id="PTHR46696">
    <property type="entry name" value="P450, PUTATIVE (EUROFUNG)-RELATED"/>
    <property type="match status" value="1"/>
</dbReference>
<evidence type="ECO:0000256" key="1">
    <source>
        <dbReference type="ARBA" id="ARBA00010617"/>
    </source>
</evidence>
<dbReference type="Gene3D" id="1.10.630.10">
    <property type="entry name" value="Cytochrome P450"/>
    <property type="match status" value="2"/>
</dbReference>
<sequence>MTTPAPLPPRGCPAHAHSTDRVPADVDSAPTAADRAPGRSASAQRPSAAPGCPEPAHPVDRALPTDRTLPEAGSPVPAAASRRSAARRADRGVYLASHPVLFALLAATRRRPVLRLGRTVLVHDPDAYRHVLTRVPLDRTAEHTTGGAAARLTDGGGLLFDQDGTEHRAARRDLTARLGARAVAELRPAWQRLLSDRLGELRGPTDLVPVVRELAGATAAALTGSPAPPQVLADAALDAAAAAARDHLPTLRPRNGTAERAAARLNALLPDPRDAMLAVAAVNTTVAALPRAAAWCARARLWDRTGPELASELLRLTAPSPILPRVAAADATVAGTRIRRGDRLVLVARHAAQSHRDSPADPAAAAQAVFGAGPHACPGAALARVQLTDFLVALAPHRPVLLRSVPARRTALPGYAEVVVTGERYHGRTP</sequence>
<evidence type="ECO:0000313" key="4">
    <source>
        <dbReference type="Proteomes" id="UP001501752"/>
    </source>
</evidence>
<feature type="region of interest" description="Disordered" evidence="2">
    <location>
        <begin position="1"/>
        <end position="84"/>
    </location>
</feature>
<dbReference type="InterPro" id="IPR036396">
    <property type="entry name" value="Cyt_P450_sf"/>
</dbReference>
<protein>
    <recommendedName>
        <fullName evidence="5">Cytochrome P450</fullName>
    </recommendedName>
</protein>
<dbReference type="PANTHER" id="PTHR46696:SF1">
    <property type="entry name" value="CYTOCHROME P450 YJIB-RELATED"/>
    <property type="match status" value="1"/>
</dbReference>
<comment type="caution">
    <text evidence="3">The sequence shown here is derived from an EMBL/GenBank/DDBJ whole genome shotgun (WGS) entry which is preliminary data.</text>
</comment>
<reference evidence="4" key="1">
    <citation type="journal article" date="2019" name="Int. J. Syst. Evol. Microbiol.">
        <title>The Global Catalogue of Microorganisms (GCM) 10K type strain sequencing project: providing services to taxonomists for standard genome sequencing and annotation.</title>
        <authorList>
            <consortium name="The Broad Institute Genomics Platform"/>
            <consortium name="The Broad Institute Genome Sequencing Center for Infectious Disease"/>
            <person name="Wu L."/>
            <person name="Ma J."/>
        </authorList>
    </citation>
    <scope>NUCLEOTIDE SEQUENCE [LARGE SCALE GENOMIC DNA]</scope>
    <source>
        <strain evidence="4">JCM 13006</strain>
    </source>
</reference>
<comment type="similarity">
    <text evidence="1">Belongs to the cytochrome P450 family.</text>
</comment>
<feature type="compositionally biased region" description="Low complexity" evidence="2">
    <location>
        <begin position="38"/>
        <end position="51"/>
    </location>
</feature>